<dbReference type="InterPro" id="IPR011989">
    <property type="entry name" value="ARM-like"/>
</dbReference>
<evidence type="ECO:0008006" key="2">
    <source>
        <dbReference type="Google" id="ProtNLM"/>
    </source>
</evidence>
<reference evidence="1" key="1">
    <citation type="submission" date="2021-01" db="EMBL/GenBank/DDBJ databases">
        <authorList>
            <person name="Corre E."/>
            <person name="Pelletier E."/>
            <person name="Niang G."/>
            <person name="Scheremetjew M."/>
            <person name="Finn R."/>
            <person name="Kale V."/>
            <person name="Holt S."/>
            <person name="Cochrane G."/>
            <person name="Meng A."/>
            <person name="Brown T."/>
            <person name="Cohen L."/>
        </authorList>
    </citation>
    <scope>NUCLEOTIDE SEQUENCE</scope>
    <source>
        <strain evidence="1">UIO037</strain>
    </source>
</reference>
<accession>A0A7S4K647</accession>
<dbReference type="AlphaFoldDB" id="A0A7S4K647"/>
<dbReference type="Gene3D" id="1.25.10.10">
    <property type="entry name" value="Leucine-rich Repeat Variant"/>
    <property type="match status" value="1"/>
</dbReference>
<protein>
    <recommendedName>
        <fullName evidence="2">Armadillo repeat-containing protein 1</fullName>
    </recommendedName>
</protein>
<evidence type="ECO:0000313" key="1">
    <source>
        <dbReference type="EMBL" id="CAE2285167.1"/>
    </source>
</evidence>
<organism evidence="1">
    <name type="scientific">Prymnesium polylepis</name>
    <dbReference type="NCBI Taxonomy" id="72548"/>
    <lineage>
        <taxon>Eukaryota</taxon>
        <taxon>Haptista</taxon>
        <taxon>Haptophyta</taxon>
        <taxon>Prymnesiophyceae</taxon>
        <taxon>Prymnesiales</taxon>
        <taxon>Prymnesiaceae</taxon>
        <taxon>Prymnesium</taxon>
    </lineage>
</organism>
<gene>
    <name evidence="1" type="ORF">CPOL0286_LOCUS18521</name>
</gene>
<dbReference type="InterPro" id="IPR016024">
    <property type="entry name" value="ARM-type_fold"/>
</dbReference>
<sequence length="120" mass="12663">MHRKTRHSTTQDGIGALLEALREHIHSGDMELLQALLTALSDVSSNASNVTLVVKHNGNAVVLACVLAHLKHETLLMPALQALVNTSRSTAHVLLLSREGAVPAPPSSPTCAASRCCASR</sequence>
<dbReference type="EMBL" id="HBKO01040338">
    <property type="protein sequence ID" value="CAE2285167.1"/>
    <property type="molecule type" value="Transcribed_RNA"/>
</dbReference>
<name>A0A7S4K647_9EUKA</name>
<dbReference type="SUPFAM" id="SSF48371">
    <property type="entry name" value="ARM repeat"/>
    <property type="match status" value="1"/>
</dbReference>
<proteinExistence type="predicted"/>